<gene>
    <name evidence="1" type="ORF">NVIE_000580</name>
</gene>
<reference evidence="1 2" key="1">
    <citation type="journal article" date="2014" name="Int. J. Syst. Evol. Microbiol.">
        <title>Nitrososphaera viennensis gen. nov., sp. nov., an aerobic and mesophilic, ammonia-oxidizing archaeon from soil and a member of the archaeal phylum Thaumarchaeota.</title>
        <authorList>
            <person name="Stieglmeier M."/>
            <person name="Klingl A."/>
            <person name="Alves R.J."/>
            <person name="Rittmann S.K."/>
            <person name="Melcher M."/>
            <person name="Leisch N."/>
            <person name="Schleper C."/>
        </authorList>
    </citation>
    <scope>NUCLEOTIDE SEQUENCE [LARGE SCALE GENOMIC DNA]</scope>
    <source>
        <strain evidence="1">EN76</strain>
    </source>
</reference>
<dbReference type="Proteomes" id="UP000027093">
    <property type="component" value="Chromosome"/>
</dbReference>
<dbReference type="KEGG" id="nvn:NVIE_000580"/>
<name>A0A060HKX7_9ARCH</name>
<organism evidence="1 2">
    <name type="scientific">Nitrososphaera viennensis EN76</name>
    <dbReference type="NCBI Taxonomy" id="926571"/>
    <lineage>
        <taxon>Archaea</taxon>
        <taxon>Nitrososphaerota</taxon>
        <taxon>Nitrososphaeria</taxon>
        <taxon>Nitrososphaerales</taxon>
        <taxon>Nitrososphaeraceae</taxon>
        <taxon>Nitrososphaera</taxon>
    </lineage>
</organism>
<sequence>MTMKTLTIDEQTYKRLASIRSEMSHEKKRDVDFGDAINELINIYHDHLAFSGENAGG</sequence>
<dbReference type="RefSeq" id="WP_158435007.1">
    <property type="nucleotide sequence ID" value="NZ_CP007536.1"/>
</dbReference>
<dbReference type="OrthoDB" id="7342at2157"/>
<dbReference type="STRING" id="926571.NVIE_000580"/>
<evidence type="ECO:0000313" key="1">
    <source>
        <dbReference type="EMBL" id="AIC14241.1"/>
    </source>
</evidence>
<evidence type="ECO:0000313" key="2">
    <source>
        <dbReference type="Proteomes" id="UP000027093"/>
    </source>
</evidence>
<dbReference type="HOGENOM" id="CLU_3021093_0_0_2"/>
<dbReference type="EMBL" id="CP007536">
    <property type="protein sequence ID" value="AIC14241.1"/>
    <property type="molecule type" value="Genomic_DNA"/>
</dbReference>
<accession>A0A060HKX7</accession>
<dbReference type="AlphaFoldDB" id="A0A060HKX7"/>
<keyword evidence="2" id="KW-1185">Reference proteome</keyword>
<protein>
    <submittedName>
        <fullName evidence="1">Uncharacterized protein</fullName>
    </submittedName>
</protein>
<dbReference type="GeneID" id="74945322"/>
<proteinExistence type="predicted"/>